<accession>A0A8D9HUI3</accession>
<dbReference type="EMBL" id="LS974620">
    <property type="protein sequence ID" value="CAG7905199.1"/>
    <property type="molecule type" value="Genomic_DNA"/>
</dbReference>
<name>A0A8D9HUI3_BRACM</name>
<dbReference type="Proteomes" id="UP000694005">
    <property type="component" value="Chromosome A04"/>
</dbReference>
<protein>
    <submittedName>
        <fullName evidence="1">Uncharacterized protein</fullName>
    </submittedName>
</protein>
<gene>
    <name evidence="1" type="ORF">BRAPAZ1V2_A04P01000.2</name>
</gene>
<sequence>MNIRLVNLQITSNRRYDLEQLLIGEGNASGVVDSKLAF</sequence>
<dbReference type="Gramene" id="A04p01000.2_BraZ1">
    <property type="protein sequence ID" value="A04p01000.2_BraZ1.CDS"/>
    <property type="gene ID" value="A04g01000.2_BraZ1"/>
</dbReference>
<evidence type="ECO:0000313" key="2">
    <source>
        <dbReference type="Proteomes" id="UP000694005"/>
    </source>
</evidence>
<evidence type="ECO:0000313" key="1">
    <source>
        <dbReference type="EMBL" id="CAG7905199.1"/>
    </source>
</evidence>
<dbReference type="AlphaFoldDB" id="A0A8D9HUI3"/>
<reference evidence="1 2" key="1">
    <citation type="submission" date="2021-07" db="EMBL/GenBank/DDBJ databases">
        <authorList>
            <consortium name="Genoscope - CEA"/>
            <person name="William W."/>
        </authorList>
    </citation>
    <scope>NUCLEOTIDE SEQUENCE [LARGE SCALE GENOMIC DNA]</scope>
</reference>
<organism evidence="1 2">
    <name type="scientific">Brassica campestris</name>
    <name type="common">Field mustard</name>
    <dbReference type="NCBI Taxonomy" id="3711"/>
    <lineage>
        <taxon>Eukaryota</taxon>
        <taxon>Viridiplantae</taxon>
        <taxon>Streptophyta</taxon>
        <taxon>Embryophyta</taxon>
        <taxon>Tracheophyta</taxon>
        <taxon>Spermatophyta</taxon>
        <taxon>Magnoliopsida</taxon>
        <taxon>eudicotyledons</taxon>
        <taxon>Gunneridae</taxon>
        <taxon>Pentapetalae</taxon>
        <taxon>rosids</taxon>
        <taxon>malvids</taxon>
        <taxon>Brassicales</taxon>
        <taxon>Brassicaceae</taxon>
        <taxon>Brassiceae</taxon>
        <taxon>Brassica</taxon>
    </lineage>
</organism>
<proteinExistence type="predicted"/>